<protein>
    <submittedName>
        <fullName evidence="18">STEAP3 metalloreductase</fullName>
    </submittedName>
</protein>
<feature type="transmembrane region" description="Helical" evidence="15">
    <location>
        <begin position="239"/>
        <end position="257"/>
    </location>
</feature>
<keyword evidence="5" id="KW-0406">Ion transport</keyword>
<dbReference type="PANTHER" id="PTHR14239">
    <property type="entry name" value="DUDULIN-RELATED"/>
    <property type="match status" value="1"/>
</dbReference>
<sequence>MPDDMSRPLVPGWSESGGSRQLEASLSDPNTPMVGILGTGDFSRSLARRLVASGYQVVVGSRSPARSVALFPEEVEVASQMEAATQADVVFVAVFPEHHSTLVTLKSALVGKTLVDVSNSLGINRDGPSNAEQLSNLFPDSFVVKGFNTLSAWALQNGPRDGIRQVGLISGWWVFTLMCVGFNISCFVQVLLCGNSSKAKDLVKHICHRMGFIPVDMGFLSSSLEIENLPHHLFPSWRLPVLCMLCLFVFFYLYNFIQEVIHPLVEKGKGAFYKMPIEVVNASLPSVALVMLALVYLPGLFAAFFQLRWDTKYKRFPNWLDRWLTARKQFGLCSFLCAVMHAVYSLSLPLRKSARYKLSNMAYQQVKAGVEDSWNDEEVWRMELYLSAGIMALGLLSLLAVTSLPSVASTLNWREFTFIQSSLGYCALTAATTHTLIFGWNRAFTPARYPFYLPPSFVLVLILPCVVLCGRLALFLPCMAGRLWKIRRGWERSRQIRFALPGEDCRNGGGEDVSNV</sequence>
<evidence type="ECO:0000256" key="9">
    <source>
        <dbReference type="ARBA" id="ARBA00023002"/>
    </source>
</evidence>
<feature type="transmembrane region" description="Helical" evidence="15">
    <location>
        <begin position="172"/>
        <end position="194"/>
    </location>
</feature>
<keyword evidence="5" id="KW-0813">Transport</keyword>
<keyword evidence="11 15" id="KW-0472">Membrane</keyword>
<name>A0A3B3D357_ORYME</name>
<dbReference type="PaxDb" id="30732-ENSOMEP00000024301"/>
<evidence type="ECO:0000313" key="19">
    <source>
        <dbReference type="Proteomes" id="UP000261560"/>
    </source>
</evidence>
<proteinExistence type="inferred from homology"/>
<evidence type="ECO:0000256" key="13">
    <source>
        <dbReference type="ARBA" id="ARBA00049387"/>
    </source>
</evidence>
<keyword evidence="9" id="KW-0560">Oxidoreductase</keyword>
<evidence type="ECO:0000256" key="11">
    <source>
        <dbReference type="ARBA" id="ARBA00023136"/>
    </source>
</evidence>
<comment type="cofactor">
    <cofactor evidence="1">
        <name>heme b</name>
        <dbReference type="ChEBI" id="CHEBI:60344"/>
    </cofactor>
</comment>
<feature type="region of interest" description="Disordered" evidence="14">
    <location>
        <begin position="1"/>
        <end position="30"/>
    </location>
</feature>
<dbReference type="GO" id="GO:0010008">
    <property type="term" value="C:endosome membrane"/>
    <property type="evidence" value="ECO:0007669"/>
    <property type="project" value="UniProtKB-SubCell"/>
</dbReference>
<keyword evidence="5" id="KW-0410">Iron transport</keyword>
<feature type="domain" description="Pyrroline-5-carboxylate reductase catalytic N-terminal" evidence="17">
    <location>
        <begin position="34"/>
        <end position="119"/>
    </location>
</feature>
<evidence type="ECO:0000256" key="14">
    <source>
        <dbReference type="SAM" id="MobiDB-lite"/>
    </source>
</evidence>
<organism evidence="18 19">
    <name type="scientific">Oryzias melastigma</name>
    <name type="common">Marine medaka</name>
    <dbReference type="NCBI Taxonomy" id="30732"/>
    <lineage>
        <taxon>Eukaryota</taxon>
        <taxon>Metazoa</taxon>
        <taxon>Chordata</taxon>
        <taxon>Craniata</taxon>
        <taxon>Vertebrata</taxon>
        <taxon>Euteleostomi</taxon>
        <taxon>Actinopterygii</taxon>
        <taxon>Neopterygii</taxon>
        <taxon>Teleostei</taxon>
        <taxon>Neoteleostei</taxon>
        <taxon>Acanthomorphata</taxon>
        <taxon>Ovalentaria</taxon>
        <taxon>Atherinomorphae</taxon>
        <taxon>Beloniformes</taxon>
        <taxon>Adrianichthyidae</taxon>
        <taxon>Oryziinae</taxon>
        <taxon>Oryzias</taxon>
    </lineage>
</organism>
<dbReference type="STRING" id="30732.ENSOMEP00000024301"/>
<evidence type="ECO:0000256" key="6">
    <source>
        <dbReference type="ARBA" id="ARBA00022692"/>
    </source>
</evidence>
<dbReference type="SUPFAM" id="SSF51735">
    <property type="entry name" value="NAD(P)-binding Rossmann-fold domains"/>
    <property type="match status" value="1"/>
</dbReference>
<feature type="transmembrane region" description="Helical" evidence="15">
    <location>
        <begin position="330"/>
        <end position="350"/>
    </location>
</feature>
<keyword evidence="5" id="KW-0408">Iron</keyword>
<reference evidence="18" key="1">
    <citation type="submission" date="2025-08" db="UniProtKB">
        <authorList>
            <consortium name="Ensembl"/>
        </authorList>
    </citation>
    <scope>IDENTIFICATION</scope>
</reference>
<dbReference type="Pfam" id="PF01794">
    <property type="entry name" value="Ferric_reduct"/>
    <property type="match status" value="1"/>
</dbReference>
<accession>A0A3B3D357</accession>
<dbReference type="InterPro" id="IPR028939">
    <property type="entry name" value="P5C_Rdtase_cat_N"/>
</dbReference>
<dbReference type="GO" id="GO:0006826">
    <property type="term" value="P:iron ion transport"/>
    <property type="evidence" value="ECO:0007669"/>
    <property type="project" value="UniProtKB-KW"/>
</dbReference>
<feature type="transmembrane region" description="Helical" evidence="15">
    <location>
        <begin position="457"/>
        <end position="484"/>
    </location>
</feature>
<dbReference type="GO" id="GO:0052851">
    <property type="term" value="F:ferric-chelate reductase (NADPH) activity"/>
    <property type="evidence" value="ECO:0007669"/>
    <property type="project" value="TreeGrafter"/>
</dbReference>
<dbReference type="InterPro" id="IPR013130">
    <property type="entry name" value="Fe3_Rdtase_TM_dom"/>
</dbReference>
<reference evidence="18" key="2">
    <citation type="submission" date="2025-09" db="UniProtKB">
        <authorList>
            <consortium name="Ensembl"/>
        </authorList>
    </citation>
    <scope>IDENTIFICATION</scope>
</reference>
<dbReference type="Ensembl" id="ENSOMET00000010034.1">
    <property type="protein sequence ID" value="ENSOMEP00000024301.1"/>
    <property type="gene ID" value="ENSOMEG00000004840.1"/>
</dbReference>
<keyword evidence="10" id="KW-0186">Copper</keyword>
<feature type="compositionally biased region" description="Polar residues" evidence="14">
    <location>
        <begin position="16"/>
        <end position="30"/>
    </location>
</feature>
<comment type="catalytic activity">
    <reaction evidence="12">
        <text>2 Cu(+) + NADP(+) + H(+) = 2 Cu(2+) + NADPH</text>
        <dbReference type="Rhea" id="RHEA:71771"/>
        <dbReference type="ChEBI" id="CHEBI:15378"/>
        <dbReference type="ChEBI" id="CHEBI:29036"/>
        <dbReference type="ChEBI" id="CHEBI:49552"/>
        <dbReference type="ChEBI" id="CHEBI:57783"/>
        <dbReference type="ChEBI" id="CHEBI:58349"/>
    </reaction>
    <physiologicalReaction direction="right-to-left" evidence="12">
        <dbReference type="Rhea" id="RHEA:71773"/>
    </physiologicalReaction>
</comment>
<feature type="transmembrane region" description="Helical" evidence="15">
    <location>
        <begin position="384"/>
        <end position="404"/>
    </location>
</feature>
<evidence type="ECO:0000313" key="18">
    <source>
        <dbReference type="Ensembl" id="ENSOMEP00000024301.1"/>
    </source>
</evidence>
<keyword evidence="7" id="KW-0967">Endosome</keyword>
<keyword evidence="8 15" id="KW-1133">Transmembrane helix</keyword>
<evidence type="ECO:0000256" key="7">
    <source>
        <dbReference type="ARBA" id="ARBA00022753"/>
    </source>
</evidence>
<evidence type="ECO:0000259" key="17">
    <source>
        <dbReference type="Pfam" id="PF03807"/>
    </source>
</evidence>
<dbReference type="GO" id="GO:0005886">
    <property type="term" value="C:plasma membrane"/>
    <property type="evidence" value="ECO:0007669"/>
    <property type="project" value="TreeGrafter"/>
</dbReference>
<dbReference type="GO" id="GO:0008823">
    <property type="term" value="F:cupric reductase (NADH) activity"/>
    <property type="evidence" value="ECO:0007669"/>
    <property type="project" value="TreeGrafter"/>
</dbReference>
<feature type="transmembrane region" description="Helical" evidence="15">
    <location>
        <begin position="287"/>
        <end position="309"/>
    </location>
</feature>
<evidence type="ECO:0000256" key="3">
    <source>
        <dbReference type="ARBA" id="ARBA00004337"/>
    </source>
</evidence>
<evidence type="ECO:0000256" key="12">
    <source>
        <dbReference type="ARBA" id="ARBA00048958"/>
    </source>
</evidence>
<comment type="cofactor">
    <cofactor evidence="2">
        <name>FAD</name>
        <dbReference type="ChEBI" id="CHEBI:57692"/>
    </cofactor>
</comment>
<comment type="catalytic activity">
    <reaction evidence="13">
        <text>2 Fe(2+) + NADP(+) + H(+) = 2 Fe(3+) + NADPH</text>
        <dbReference type="Rhea" id="RHEA:71767"/>
        <dbReference type="ChEBI" id="CHEBI:15378"/>
        <dbReference type="ChEBI" id="CHEBI:29033"/>
        <dbReference type="ChEBI" id="CHEBI:29034"/>
        <dbReference type="ChEBI" id="CHEBI:57783"/>
        <dbReference type="ChEBI" id="CHEBI:58349"/>
    </reaction>
    <physiologicalReaction direction="right-to-left" evidence="13">
        <dbReference type="Rhea" id="RHEA:71769"/>
    </physiologicalReaction>
</comment>
<dbReference type="Proteomes" id="UP000261560">
    <property type="component" value="Unplaced"/>
</dbReference>
<dbReference type="InterPro" id="IPR051267">
    <property type="entry name" value="STEAP_metalloreductase"/>
</dbReference>
<evidence type="ECO:0000256" key="8">
    <source>
        <dbReference type="ARBA" id="ARBA00022989"/>
    </source>
</evidence>
<dbReference type="Gene3D" id="3.40.50.720">
    <property type="entry name" value="NAD(P)-binding Rossmann-like Domain"/>
    <property type="match status" value="2"/>
</dbReference>
<comment type="subcellular location">
    <subcellularLocation>
        <location evidence="3">Endosome membrane</location>
        <topology evidence="3">Multi-pass membrane protein</topology>
    </subcellularLocation>
</comment>
<evidence type="ECO:0000256" key="10">
    <source>
        <dbReference type="ARBA" id="ARBA00023008"/>
    </source>
</evidence>
<feature type="domain" description="Ferric oxidoreductase" evidence="16">
    <location>
        <begin position="287"/>
        <end position="428"/>
    </location>
</feature>
<evidence type="ECO:0000256" key="5">
    <source>
        <dbReference type="ARBA" id="ARBA00022496"/>
    </source>
</evidence>
<dbReference type="InterPro" id="IPR036291">
    <property type="entry name" value="NAD(P)-bd_dom_sf"/>
</dbReference>
<evidence type="ECO:0000256" key="1">
    <source>
        <dbReference type="ARBA" id="ARBA00001970"/>
    </source>
</evidence>
<dbReference type="PANTHER" id="PTHR14239:SF8">
    <property type="entry name" value="METALLOREDUCTASE STEAP3"/>
    <property type="match status" value="1"/>
</dbReference>
<dbReference type="Pfam" id="PF03807">
    <property type="entry name" value="F420_oxidored"/>
    <property type="match status" value="1"/>
</dbReference>
<keyword evidence="19" id="KW-1185">Reference proteome</keyword>
<dbReference type="GO" id="GO:0015677">
    <property type="term" value="P:copper ion import"/>
    <property type="evidence" value="ECO:0007669"/>
    <property type="project" value="TreeGrafter"/>
</dbReference>
<evidence type="ECO:0000256" key="4">
    <source>
        <dbReference type="ARBA" id="ARBA00007729"/>
    </source>
</evidence>
<keyword evidence="6 15" id="KW-0812">Transmembrane</keyword>
<dbReference type="GeneTree" id="ENSGT00390000008042"/>
<evidence type="ECO:0000256" key="2">
    <source>
        <dbReference type="ARBA" id="ARBA00001974"/>
    </source>
</evidence>
<evidence type="ECO:0000256" key="15">
    <source>
        <dbReference type="SAM" id="Phobius"/>
    </source>
</evidence>
<comment type="similarity">
    <text evidence="4">Belongs to the STEAP family.</text>
</comment>
<evidence type="ECO:0000259" key="16">
    <source>
        <dbReference type="Pfam" id="PF01794"/>
    </source>
</evidence>
<feature type="transmembrane region" description="Helical" evidence="15">
    <location>
        <begin position="416"/>
        <end position="437"/>
    </location>
</feature>
<dbReference type="AlphaFoldDB" id="A0A3B3D357"/>